<evidence type="ECO:0000256" key="1">
    <source>
        <dbReference type="SAM" id="SignalP"/>
    </source>
</evidence>
<dbReference type="GO" id="GO:0005737">
    <property type="term" value="C:cytoplasm"/>
    <property type="evidence" value="ECO:0007669"/>
    <property type="project" value="TreeGrafter"/>
</dbReference>
<gene>
    <name evidence="3" type="ORF">PECM_008930</name>
</gene>
<evidence type="ECO:0000259" key="2">
    <source>
        <dbReference type="Pfam" id="PF00149"/>
    </source>
</evidence>
<sequence length="411" mass="45391">MWSCLGLTSLLIAQSTQSPIDKPVEPLRFSKDGTFQISILEDLHFGENAWDSWGPEQDVNTVTVINRVLDKESPNLVVLNGDLITGENAFLENSTVYLDQMVGPLVDRGLTWASTYGNHDSSFNLSRSDLLARERRFANSRTEAMLSDNQAGVTNYYLPVYGSGAHHRERNNTPELLLWFFDSRGGVYYQEQDASGNEIPQPNWVDVSVVEWFQATNADLVQKHGKHIPSLVFVHIPINAALAVQTQHEVDSHKEPGINDDYPLAQQGQNWCASGEYGGSCSYAGQDEPLMKALAQTHGLMGVFSGHDHGDTWCYKWDKAISGIKPVNEKGINLCFGQHTGYGGYGTWIRGSRQVQVTESKLKDGEVDTWIRLESGDVVGAVSLNSTYGEHVYPATPNTHSSCPTCAYTSG</sequence>
<evidence type="ECO:0000313" key="3">
    <source>
        <dbReference type="EMBL" id="KAF7713969.1"/>
    </source>
</evidence>
<reference evidence="3" key="1">
    <citation type="journal article" date="2020" name="Front. Microbiol.">
        <title>Gene regulatory networks of Penicillium echinulatum 2HH and Penicillium oxalicum 114-2 inferred by a computational biology approach.</title>
        <authorList>
            <person name="Lenz A.R."/>
            <person name="Galan-Vasquez E."/>
            <person name="Balbinot E."/>
            <person name="De Abreu F.P."/>
            <person name="De Oliveira N.S."/>
            <person name="Da Rosa L.O."/>
            <person name="De Avila E Silva S."/>
            <person name="Camassola M."/>
            <person name="Dillon A.J.P."/>
            <person name="Perez-Rueda E."/>
        </authorList>
    </citation>
    <scope>NUCLEOTIDE SEQUENCE</scope>
    <source>
        <strain evidence="3">S1M29</strain>
    </source>
</reference>
<feature type="signal peptide" evidence="1">
    <location>
        <begin position="1"/>
        <end position="17"/>
    </location>
</feature>
<dbReference type="InterPro" id="IPR004843">
    <property type="entry name" value="Calcineurin-like_PHP"/>
</dbReference>
<dbReference type="CDD" id="cd07383">
    <property type="entry name" value="MPP_Dcr2"/>
    <property type="match status" value="1"/>
</dbReference>
<evidence type="ECO:0000313" key="4">
    <source>
        <dbReference type="Proteomes" id="UP000631181"/>
    </source>
</evidence>
<feature type="domain" description="Calcineurin-like phosphoesterase" evidence="2">
    <location>
        <begin position="42"/>
        <end position="310"/>
    </location>
</feature>
<dbReference type="InterPro" id="IPR029052">
    <property type="entry name" value="Metallo-depent_PP-like"/>
</dbReference>
<name>A0A8J8VY59_9EURO</name>
<keyword evidence="1" id="KW-0732">Signal</keyword>
<protein>
    <recommendedName>
        <fullName evidence="2">Calcineurin-like phosphoesterase domain-containing protein</fullName>
    </recommendedName>
</protein>
<proteinExistence type="predicted"/>
<feature type="chain" id="PRO_5035189627" description="Calcineurin-like phosphoesterase domain-containing protein" evidence="1">
    <location>
        <begin position="18"/>
        <end position="411"/>
    </location>
</feature>
<comment type="caution">
    <text evidence="3">The sequence shown here is derived from an EMBL/GenBank/DDBJ whole genome shotgun (WGS) entry which is preliminary data.</text>
</comment>
<dbReference type="SUPFAM" id="SSF56300">
    <property type="entry name" value="Metallo-dependent phosphatases"/>
    <property type="match status" value="1"/>
</dbReference>
<dbReference type="Gene3D" id="3.60.21.10">
    <property type="match status" value="1"/>
</dbReference>
<dbReference type="OrthoDB" id="783096at2759"/>
<dbReference type="Pfam" id="PF00149">
    <property type="entry name" value="Metallophos"/>
    <property type="match status" value="1"/>
</dbReference>
<dbReference type="AlphaFoldDB" id="A0A8J8VY59"/>
<keyword evidence="4" id="KW-1185">Reference proteome</keyword>
<dbReference type="PANTHER" id="PTHR32440:SF11">
    <property type="entry name" value="METALLOPHOSPHOESTERASE DOMAIN-CONTAINING PROTEIN"/>
    <property type="match status" value="1"/>
</dbReference>
<dbReference type="Proteomes" id="UP000631181">
    <property type="component" value="Unassembled WGS sequence"/>
</dbReference>
<dbReference type="PANTHER" id="PTHR32440">
    <property type="entry name" value="PHOSPHATASE DCR2-RELATED-RELATED"/>
    <property type="match status" value="1"/>
</dbReference>
<dbReference type="GO" id="GO:0016788">
    <property type="term" value="F:hydrolase activity, acting on ester bonds"/>
    <property type="evidence" value="ECO:0007669"/>
    <property type="project" value="TreeGrafter"/>
</dbReference>
<organism evidence="3 4">
    <name type="scientific">Penicillium ucsense</name>
    <dbReference type="NCBI Taxonomy" id="2839758"/>
    <lineage>
        <taxon>Eukaryota</taxon>
        <taxon>Fungi</taxon>
        <taxon>Dikarya</taxon>
        <taxon>Ascomycota</taxon>
        <taxon>Pezizomycotina</taxon>
        <taxon>Eurotiomycetes</taxon>
        <taxon>Eurotiomycetidae</taxon>
        <taxon>Eurotiales</taxon>
        <taxon>Aspergillaceae</taxon>
        <taxon>Penicillium</taxon>
    </lineage>
</organism>
<dbReference type="EMBL" id="WIWV01000099">
    <property type="protein sequence ID" value="KAF7713969.1"/>
    <property type="molecule type" value="Genomic_DNA"/>
</dbReference>
<accession>A0A8J8VY59</accession>